<dbReference type="EMBL" id="MU865938">
    <property type="protein sequence ID" value="KAK4449363.1"/>
    <property type="molecule type" value="Genomic_DNA"/>
</dbReference>
<feature type="compositionally biased region" description="Basic and acidic residues" evidence="1">
    <location>
        <begin position="844"/>
        <end position="854"/>
    </location>
</feature>
<feature type="compositionally biased region" description="Basic and acidic residues" evidence="1">
    <location>
        <begin position="412"/>
        <end position="435"/>
    </location>
</feature>
<sequence>MDSMMFYPYGYGPLPPAAAAEIEKKTAELQQSNSLRQLLELDKLDKKHKAEPLQSEPASPPSSPPPDGATPGRSIQVRRADSISRQQNDLMLKAVRRSVVLPSLSIAIPPSPSEQKRDKRRGKQAETEIERGSERGGADETGVIAEPLHKQVKFLAPDDGEMSDHSSICQSPSWEGYGQRKKEKKKEAERRKKEKEQAEKEAKAAKRRAATRLSKSPPPAVGGRASRIAVLSNADRSLSDPMLISQHLHPETQSSGRLDDFGRAASADDLQRFREYQPAMAEVLSDPNPHARRFTGGVKLDRERERILQSKLASRSPRSPSFPDNQAHDDVHRMNSQPPPLDSLPPFQHTSHQPAQGKQDARPQREVFPPSASRTPMLRHMPPPGPSRSNSFLQGATKILRAQSGRSSAESETERGRNKDGYVQRHREQSTERSVAEIAYEHLVNSVSHQPSSTRSSSRDTRNTRRSSFTQEARSVAMKLTGKLTPSARDEAVGSGRGSTQIDYFNHHTDQPHVDARGHSEAGPVDIAGQENYRNYLAEEQLAMSETALSRGALAARDGAERPHTSRSSASSSSRSAGGTASSHYSKGRSLRDVAKTALGSSMGPHTTLNGSESQMLVVPYSTLQVHVDSPDSSSEAMPPPPSRSSKSSSAAINGFHERTPQATQEVSAHQLQANVAKPADVDHVGSRVSEGSSSSSAYEDGSPPPSPVTTPDTSRPQSSKDVPFTVDEIPKKPDGIHRHRDNDATLRQTSEDSNGSSTSTTPRQVTSEASEHAELANEDRFSRTALPLDIDCDAQSFTTSFSNLDNIDNIDETLANAAAAAQLSRQKSLDDDHVVRQPKRLRSLSDTDYRSGNHDSAILPASFTQFSVGAPPEPQISIPPRSRKRDAAGRSPTSSGESMTGDGTQNRSPEAEFEQPGPEWGSVKTTKGSVGKTVGSESSERAMLSNPGPLSPSENEREVPNKDTSFLISRSSTPEMEPPQLSPSYIPPDKELVDPRGPERMPYTESRVSGRTSTSPPSPQSPKFYAHRDRESVGPYGPDRTQYAETRGSSRASTSPPSPQSPRFLRPTSPPVQHAQRAHAPPRMASAPTPVSSRPPSAASSSRSAPAAVPVPAASPAPSVGRPPKAGPVSILKPARASSDPAAAHSTTGSQPPVLSALPKHMQLQAGISTRPPATSPETRIAPIAKMFVECCNCKFYHDMPSKLYECMAKPDAVVEDKLLGISGAITTMVKCPWCQHNMSKACCAGYAAVVYLKERLH</sequence>
<evidence type="ECO:0000313" key="2">
    <source>
        <dbReference type="EMBL" id="KAK4449363.1"/>
    </source>
</evidence>
<feature type="compositionally biased region" description="Basic and acidic residues" evidence="1">
    <location>
        <begin position="989"/>
        <end position="1000"/>
    </location>
</feature>
<feature type="compositionally biased region" description="Low complexity" evidence="1">
    <location>
        <begin position="1086"/>
        <end position="1125"/>
    </location>
</feature>
<feature type="compositionally biased region" description="Low complexity" evidence="1">
    <location>
        <begin position="446"/>
        <end position="456"/>
    </location>
</feature>
<comment type="caution">
    <text evidence="2">The sequence shown here is derived from an EMBL/GenBank/DDBJ whole genome shotgun (WGS) entry which is preliminary data.</text>
</comment>
<accession>A0AAV9GLF8</accession>
<feature type="compositionally biased region" description="Low complexity" evidence="1">
    <location>
        <begin position="566"/>
        <end position="583"/>
    </location>
</feature>
<feature type="compositionally biased region" description="Basic and acidic residues" evidence="1">
    <location>
        <begin position="123"/>
        <end position="138"/>
    </location>
</feature>
<feature type="region of interest" description="Disordered" evidence="1">
    <location>
        <begin position="554"/>
        <end position="591"/>
    </location>
</feature>
<dbReference type="Proteomes" id="UP001321760">
    <property type="component" value="Unassembled WGS sequence"/>
</dbReference>
<gene>
    <name evidence="2" type="ORF">QBC34DRAFT_97352</name>
</gene>
<reference evidence="2" key="1">
    <citation type="journal article" date="2023" name="Mol. Phylogenet. Evol.">
        <title>Genome-scale phylogeny and comparative genomics of the fungal order Sordariales.</title>
        <authorList>
            <person name="Hensen N."/>
            <person name="Bonometti L."/>
            <person name="Westerberg I."/>
            <person name="Brannstrom I.O."/>
            <person name="Guillou S."/>
            <person name="Cros-Aarteil S."/>
            <person name="Calhoun S."/>
            <person name="Haridas S."/>
            <person name="Kuo A."/>
            <person name="Mondo S."/>
            <person name="Pangilinan J."/>
            <person name="Riley R."/>
            <person name="LaButti K."/>
            <person name="Andreopoulos B."/>
            <person name="Lipzen A."/>
            <person name="Chen C."/>
            <person name="Yan M."/>
            <person name="Daum C."/>
            <person name="Ng V."/>
            <person name="Clum A."/>
            <person name="Steindorff A."/>
            <person name="Ohm R.A."/>
            <person name="Martin F."/>
            <person name="Silar P."/>
            <person name="Natvig D.O."/>
            <person name="Lalanne C."/>
            <person name="Gautier V."/>
            <person name="Ament-Velasquez S.L."/>
            <person name="Kruys A."/>
            <person name="Hutchinson M.I."/>
            <person name="Powell A.J."/>
            <person name="Barry K."/>
            <person name="Miller A.N."/>
            <person name="Grigoriev I.V."/>
            <person name="Debuchy R."/>
            <person name="Gladieux P."/>
            <person name="Hiltunen Thoren M."/>
            <person name="Johannesson H."/>
        </authorList>
    </citation>
    <scope>NUCLEOTIDE SEQUENCE</scope>
    <source>
        <strain evidence="2">PSN243</strain>
    </source>
</reference>
<evidence type="ECO:0000313" key="3">
    <source>
        <dbReference type="Proteomes" id="UP001321760"/>
    </source>
</evidence>
<feature type="region of interest" description="Disordered" evidence="1">
    <location>
        <begin position="628"/>
        <end position="779"/>
    </location>
</feature>
<feature type="region of interest" description="Disordered" evidence="1">
    <location>
        <begin position="825"/>
        <end position="1156"/>
    </location>
</feature>
<feature type="compositionally biased region" description="Basic and acidic residues" evidence="1">
    <location>
        <begin position="299"/>
        <end position="308"/>
    </location>
</feature>
<feature type="compositionally biased region" description="Basic and acidic residues" evidence="1">
    <location>
        <begin position="185"/>
        <end position="204"/>
    </location>
</feature>
<name>A0AAV9GLF8_9PEZI</name>
<feature type="compositionally biased region" description="Pro residues" evidence="1">
    <location>
        <begin position="58"/>
        <end position="68"/>
    </location>
</feature>
<feature type="compositionally biased region" description="Polar residues" evidence="1">
    <location>
        <begin position="311"/>
        <end position="324"/>
    </location>
</feature>
<feature type="region of interest" description="Disordered" evidence="1">
    <location>
        <begin position="281"/>
        <end position="500"/>
    </location>
</feature>
<protein>
    <submittedName>
        <fullName evidence="2">Uncharacterized protein</fullName>
    </submittedName>
</protein>
<feature type="compositionally biased region" description="Polar residues" evidence="1">
    <location>
        <begin position="963"/>
        <end position="975"/>
    </location>
</feature>
<feature type="compositionally biased region" description="Polar residues" evidence="1">
    <location>
        <begin position="1044"/>
        <end position="1056"/>
    </location>
</feature>
<feature type="compositionally biased region" description="Polar residues" evidence="1">
    <location>
        <begin position="746"/>
        <end position="769"/>
    </location>
</feature>
<feature type="region of interest" description="Disordered" evidence="1">
    <location>
        <begin position="241"/>
        <end position="263"/>
    </location>
</feature>
<feature type="compositionally biased region" description="Low complexity" evidence="1">
    <location>
        <begin position="687"/>
        <end position="697"/>
    </location>
</feature>
<proteinExistence type="predicted"/>
<feature type="compositionally biased region" description="Basic and acidic residues" evidence="1">
    <location>
        <begin position="729"/>
        <end position="745"/>
    </location>
</feature>
<keyword evidence="3" id="KW-1185">Reference proteome</keyword>
<evidence type="ECO:0000256" key="1">
    <source>
        <dbReference type="SAM" id="MobiDB-lite"/>
    </source>
</evidence>
<feature type="compositionally biased region" description="Basic and acidic residues" evidence="1">
    <location>
        <begin position="39"/>
        <end position="51"/>
    </location>
</feature>
<feature type="compositionally biased region" description="Polar residues" evidence="1">
    <location>
        <begin position="661"/>
        <end position="674"/>
    </location>
</feature>
<feature type="compositionally biased region" description="Polar residues" evidence="1">
    <location>
        <begin position="892"/>
        <end position="909"/>
    </location>
</feature>
<reference evidence="2" key="2">
    <citation type="submission" date="2023-05" db="EMBL/GenBank/DDBJ databases">
        <authorList>
            <consortium name="Lawrence Berkeley National Laboratory"/>
            <person name="Steindorff A."/>
            <person name="Hensen N."/>
            <person name="Bonometti L."/>
            <person name="Westerberg I."/>
            <person name="Brannstrom I.O."/>
            <person name="Guillou S."/>
            <person name="Cros-Aarteil S."/>
            <person name="Calhoun S."/>
            <person name="Haridas S."/>
            <person name="Kuo A."/>
            <person name="Mondo S."/>
            <person name="Pangilinan J."/>
            <person name="Riley R."/>
            <person name="Labutti K."/>
            <person name="Andreopoulos B."/>
            <person name="Lipzen A."/>
            <person name="Chen C."/>
            <person name="Yanf M."/>
            <person name="Daum C."/>
            <person name="Ng V."/>
            <person name="Clum A."/>
            <person name="Ohm R."/>
            <person name="Martin F."/>
            <person name="Silar P."/>
            <person name="Natvig D."/>
            <person name="Lalanne C."/>
            <person name="Gautier V."/>
            <person name="Ament-Velasquez S.L."/>
            <person name="Kruys A."/>
            <person name="Hutchinson M.I."/>
            <person name="Powell A.J."/>
            <person name="Barry K."/>
            <person name="Miller A.N."/>
            <person name="Grigoriev I.V."/>
            <person name="Debuchy R."/>
            <person name="Gladieux P."/>
            <person name="Thoren M.H."/>
            <person name="Johannesson H."/>
        </authorList>
    </citation>
    <scope>NUCLEOTIDE SEQUENCE</scope>
    <source>
        <strain evidence="2">PSN243</strain>
    </source>
</reference>
<dbReference type="AlphaFoldDB" id="A0AAV9GLF8"/>
<feature type="region of interest" description="Disordered" evidence="1">
    <location>
        <begin position="38"/>
        <end position="228"/>
    </location>
</feature>
<feature type="compositionally biased region" description="Basic and acidic residues" evidence="1">
    <location>
        <begin position="770"/>
        <end position="779"/>
    </location>
</feature>
<organism evidence="2 3">
    <name type="scientific">Podospora aff. communis PSN243</name>
    <dbReference type="NCBI Taxonomy" id="3040156"/>
    <lineage>
        <taxon>Eukaryota</taxon>
        <taxon>Fungi</taxon>
        <taxon>Dikarya</taxon>
        <taxon>Ascomycota</taxon>
        <taxon>Pezizomycotina</taxon>
        <taxon>Sordariomycetes</taxon>
        <taxon>Sordariomycetidae</taxon>
        <taxon>Sordariales</taxon>
        <taxon>Podosporaceae</taxon>
        <taxon>Podospora</taxon>
    </lineage>
</organism>